<dbReference type="Gene3D" id="3.50.50.60">
    <property type="entry name" value="FAD/NAD(P)-binding domain"/>
    <property type="match status" value="1"/>
</dbReference>
<dbReference type="PANTHER" id="PTHR43563">
    <property type="entry name" value="AMINE OXIDASE"/>
    <property type="match status" value="1"/>
</dbReference>
<comment type="catalytic activity">
    <reaction evidence="7">
        <text>benzylamine + O2 + H2O = benzaldehyde + H2O2 + NH4(+)</text>
        <dbReference type="Rhea" id="RHEA:59424"/>
        <dbReference type="ChEBI" id="CHEBI:15377"/>
        <dbReference type="ChEBI" id="CHEBI:15379"/>
        <dbReference type="ChEBI" id="CHEBI:16240"/>
        <dbReference type="ChEBI" id="CHEBI:17169"/>
        <dbReference type="ChEBI" id="CHEBI:28938"/>
        <dbReference type="ChEBI" id="CHEBI:225238"/>
    </reaction>
    <physiologicalReaction direction="left-to-right" evidence="7">
        <dbReference type="Rhea" id="RHEA:59425"/>
    </physiologicalReaction>
</comment>
<dbReference type="Gene3D" id="3.90.660.10">
    <property type="match status" value="1"/>
</dbReference>
<feature type="binding site" evidence="9">
    <location>
        <begin position="35"/>
        <end position="36"/>
    </location>
    <ligand>
        <name>FAD</name>
        <dbReference type="ChEBI" id="CHEBI:57692"/>
    </ligand>
</feature>
<evidence type="ECO:0000256" key="4">
    <source>
        <dbReference type="ARBA" id="ARBA00023002"/>
    </source>
</evidence>
<evidence type="ECO:0000313" key="12">
    <source>
        <dbReference type="EMBL" id="ALR88561.1"/>
    </source>
</evidence>
<evidence type="ECO:0000256" key="6">
    <source>
        <dbReference type="ARBA" id="ARBA00048448"/>
    </source>
</evidence>
<feature type="binding site" evidence="9">
    <location>
        <position position="239"/>
    </location>
    <ligand>
        <name>FAD</name>
        <dbReference type="ChEBI" id="CHEBI:57692"/>
    </ligand>
</feature>
<keyword evidence="10" id="KW-0285">Flavoprotein</keyword>
<dbReference type="OrthoDB" id="7777654at2759"/>
<keyword evidence="4 10" id="KW-0560">Oxidoreductase</keyword>
<dbReference type="Gene3D" id="6.10.250.130">
    <property type="match status" value="1"/>
</dbReference>
<evidence type="ECO:0000256" key="8">
    <source>
        <dbReference type="ARBA" id="ARBA00049430"/>
    </source>
</evidence>
<evidence type="ECO:0000256" key="1">
    <source>
        <dbReference type="ARBA" id="ARBA00001974"/>
    </source>
</evidence>
<evidence type="ECO:0000313" key="13">
    <source>
        <dbReference type="Proteomes" id="UP000694865"/>
    </source>
</evidence>
<dbReference type="InterPro" id="IPR001613">
    <property type="entry name" value="Flavin_amine_oxidase"/>
</dbReference>
<proteinExistence type="evidence at transcript level"/>
<dbReference type="GO" id="GO:0097621">
    <property type="term" value="F:monoamine oxidase activity"/>
    <property type="evidence" value="ECO:0007669"/>
    <property type="project" value="UniProtKB-EC"/>
</dbReference>
<dbReference type="EMBL" id="KU175616">
    <property type="protein sequence ID" value="ALR88561.1"/>
    <property type="molecule type" value="mRNA"/>
</dbReference>
<feature type="binding site" evidence="9">
    <location>
        <position position="431"/>
    </location>
    <ligand>
        <name>FAD</name>
        <dbReference type="ChEBI" id="CHEBI:57692"/>
    </ligand>
</feature>
<evidence type="ECO:0000259" key="11">
    <source>
        <dbReference type="Pfam" id="PF01593"/>
    </source>
</evidence>
<dbReference type="PRINTS" id="PR00757">
    <property type="entry name" value="AMINEOXDASEF"/>
</dbReference>
<feature type="transmembrane region" description="Helical" evidence="10">
    <location>
        <begin position="493"/>
        <end position="516"/>
    </location>
</feature>
<feature type="domain" description="Amine oxidase" evidence="11">
    <location>
        <begin position="15"/>
        <end position="455"/>
    </location>
</feature>
<comment type="function">
    <text evidence="5">Catalyzes the oxidative deamination of primary and some secondary amines such as neurotransmitters, and exogenous amines including the tertiary amine, neurotoxin 1-methyl-4-phenyl-1,2,3,6-tetrahydropyridine (MPTP), with concomitant reduction of oxygen to hydrogen peroxide and participates in the metabolism of neuroactive and vasoactive amines in the central nervous system and peripheral tissues. Preferentially degrades benzylamine and phenylethylamine.</text>
</comment>
<dbReference type="GeneID" id="100376603"/>
<dbReference type="SUPFAM" id="SSF51905">
    <property type="entry name" value="FAD/NAD(P)-binding domain"/>
    <property type="match status" value="1"/>
</dbReference>
<dbReference type="Pfam" id="PF01593">
    <property type="entry name" value="Amino_oxidase"/>
    <property type="match status" value="1"/>
</dbReference>
<sequence length="528" mass="59691">MANNKHDVIVIGAGLSGLSAAWLLHKENVDVVVLEARDRVGGRTYTIHNSDVGYCDLGGSYAGPTQNRLFRIAKEVDVDNYILPDKDQSVWLENGKAIPFKVTGYFPFFWNPFIYTDFNYLMREWDRMGEMIPKDAPWDCKYAKEWDNKTMQQWIDENIWTKTVRELARQQVNINVCAEPEEVSMLWFLWYVVQCGGFLRISSNTNGGQERKFHGGTQQISIKISERIGSERVKLNSAVARIQQNEIGVMVTTLDGDTYKADHVIISIPPPLTAHITYDPPLPPLRLQHAQRIPMGSAMKCIAYYKTPFWTKKNLTGSIIAVDQKCPFVHVINDTKPDGSFPAVVTFVVGNKAREFIVKTTEERKRLVCEYLAIAYDNEEALHPVHYLEKSWMTEPYSGGCYTAIIPPGQLTKYGKIIREPVGRLYFAGTETATEWSGYMDGAIQAGERASRQVLHTIGKLSADEIWQNEPQSLDVPAYPFKNTFIERNLPSVGGFVSFFVSSLLVGGAVAGYVIYKNKLIDVSINWK</sequence>
<keyword evidence="13" id="KW-1185">Reference proteome</keyword>
<evidence type="ECO:0000256" key="7">
    <source>
        <dbReference type="ARBA" id="ARBA00049354"/>
    </source>
</evidence>
<feature type="binding site" evidence="9">
    <location>
        <position position="16"/>
    </location>
    <ligand>
        <name>FAD</name>
        <dbReference type="ChEBI" id="CHEBI:57692"/>
    </ligand>
</feature>
<dbReference type="KEGG" id="sko:100376603"/>
<reference evidence="12" key="1">
    <citation type="journal article" date="2015" name="Nature">
        <title>Hemichordate genomes and deuterostome origins.</title>
        <authorList>
            <person name="Simakov O."/>
            <person name="Kawashima T."/>
            <person name="Marletaz F."/>
            <person name="Jenkins J."/>
            <person name="Koyanagi R."/>
            <person name="Mitros T."/>
            <person name="Hisata K."/>
            <person name="Bredeson J."/>
            <person name="Shoguchi E."/>
            <person name="Gyoja F."/>
            <person name="Yue J.X."/>
            <person name="Chen Y.C."/>
            <person name="Freeman R.M.Jr."/>
            <person name="Sasaki A."/>
            <person name="Hikosaka-Katayama T."/>
            <person name="Sato A."/>
            <person name="Fujie M."/>
            <person name="Baughman K.W."/>
            <person name="Levine J."/>
            <person name="Gonzalez P."/>
            <person name="Cameron C."/>
            <person name="Fritzenwanker J.H."/>
            <person name="Pani A.M."/>
            <person name="Goto H."/>
            <person name="Kanda M."/>
            <person name="Arakaki N."/>
            <person name="Yamasaki S."/>
            <person name="Qu J."/>
            <person name="Cree A."/>
            <person name="Ding Y."/>
            <person name="Dinh H.H."/>
            <person name="Dugan S."/>
            <person name="Holder M."/>
            <person name="Jhangiani S.N."/>
            <person name="Kovar C.L."/>
            <person name="Lee S.L."/>
            <person name="Lewis L.R."/>
            <person name="Morton D."/>
            <person name="Nazareth L.V."/>
            <person name="Okwuonu G."/>
            <person name="Santibanez J."/>
            <person name="Chen R."/>
            <person name="Richards S."/>
            <person name="Muzny D.M."/>
            <person name="Gillis A."/>
            <person name="Peshkin L."/>
            <person name="Wu M."/>
            <person name="Humphreys T."/>
            <person name="Su Y.H."/>
            <person name="Putnam N.H."/>
            <person name="Schmutz J."/>
            <person name="Fujiyama A."/>
            <person name="Yu J.K."/>
            <person name="Tagawa K."/>
            <person name="Worley K.C."/>
            <person name="Gibbs R.A."/>
            <person name="Kirschner M.W."/>
            <person name="Lowe C.J."/>
            <person name="Satoh N."/>
            <person name="Rokhsar D.S."/>
            <person name="Gerhart J."/>
        </authorList>
    </citation>
    <scope>NUCLEOTIDE SEQUENCE</scope>
</reference>
<dbReference type="EC" id="1.4.3.-" evidence="10"/>
<dbReference type="InterPro" id="IPR036188">
    <property type="entry name" value="FAD/NAD-bd_sf"/>
</dbReference>
<reference evidence="14" key="2">
    <citation type="submission" date="2025-05" db="UniProtKB">
        <authorList>
            <consortium name="RefSeq"/>
        </authorList>
    </citation>
    <scope>IDENTIFICATION</scope>
    <source>
        <tissue evidence="14">Testes</tissue>
    </source>
</reference>
<evidence type="ECO:0000256" key="10">
    <source>
        <dbReference type="RuleBase" id="RU362067"/>
    </source>
</evidence>
<comment type="similarity">
    <text evidence="3 10">Belongs to the flavin monoamine oxidase family.</text>
</comment>
<keyword evidence="10" id="KW-1133">Transmembrane helix</keyword>
<keyword evidence="10" id="KW-0274">FAD</keyword>
<evidence type="ECO:0000256" key="2">
    <source>
        <dbReference type="ARBA" id="ARBA00004362"/>
    </source>
</evidence>
<evidence type="ECO:0000256" key="3">
    <source>
        <dbReference type="ARBA" id="ARBA00005995"/>
    </source>
</evidence>
<comment type="subcellular location">
    <subcellularLocation>
        <location evidence="2">Mitochondrion outer membrane</location>
        <topology evidence="2">Single-pass type IV membrane protein</topology>
        <orientation evidence="2">Cytoplasmic side</orientation>
    </subcellularLocation>
</comment>
<feature type="binding site" evidence="9">
    <location>
        <position position="347"/>
    </location>
    <ligand>
        <name>substrate</name>
    </ligand>
</feature>
<dbReference type="Gene3D" id="1.10.405.10">
    <property type="entry name" value="Guanine Nucleotide Dissociation Inhibitor, domain 1"/>
    <property type="match status" value="1"/>
</dbReference>
<organism evidence="12">
    <name type="scientific">Saccoglossus kowalevskii</name>
    <name type="common">Acorn worm</name>
    <dbReference type="NCBI Taxonomy" id="10224"/>
    <lineage>
        <taxon>Eukaryota</taxon>
        <taxon>Metazoa</taxon>
        <taxon>Hemichordata</taxon>
        <taxon>Enteropneusta</taxon>
        <taxon>Harrimaniidae</taxon>
        <taxon>Saccoglossus</taxon>
    </lineage>
</organism>
<evidence type="ECO:0000256" key="5">
    <source>
        <dbReference type="ARBA" id="ARBA00045409"/>
    </source>
</evidence>
<comment type="cofactor">
    <cofactor evidence="1 10">
        <name>FAD</name>
        <dbReference type="ChEBI" id="CHEBI:57692"/>
    </cofactor>
</comment>
<keyword evidence="10" id="KW-0472">Membrane</keyword>
<dbReference type="GO" id="GO:0005741">
    <property type="term" value="C:mitochondrial outer membrane"/>
    <property type="evidence" value="ECO:0007669"/>
    <property type="project" value="UniProtKB-SubCell"/>
</dbReference>
<dbReference type="RefSeq" id="XP_006825223.1">
    <property type="nucleotide sequence ID" value="XM_006825160.1"/>
</dbReference>
<comment type="catalytic activity">
    <reaction evidence="8">
        <text>N-acetylputrescine + O2 + H2O = 4-acetamidobutanal + H2O2 + NH4(+)</text>
        <dbReference type="Rhea" id="RHEA:70283"/>
        <dbReference type="ChEBI" id="CHEBI:7386"/>
        <dbReference type="ChEBI" id="CHEBI:15377"/>
        <dbReference type="ChEBI" id="CHEBI:15379"/>
        <dbReference type="ChEBI" id="CHEBI:16240"/>
        <dbReference type="ChEBI" id="CHEBI:28938"/>
        <dbReference type="ChEBI" id="CHEBI:58263"/>
    </reaction>
    <physiologicalReaction direction="left-to-right" evidence="8">
        <dbReference type="Rhea" id="RHEA:70284"/>
    </physiologicalReaction>
</comment>
<dbReference type="InterPro" id="IPR002937">
    <property type="entry name" value="Amino_oxidase"/>
</dbReference>
<dbReference type="AlphaFoldDB" id="A0A0U2STC5"/>
<keyword evidence="10" id="KW-0812">Transmembrane</keyword>
<evidence type="ECO:0000313" key="14">
    <source>
        <dbReference type="RefSeq" id="XP_006825223.1"/>
    </source>
</evidence>
<dbReference type="SUPFAM" id="SSF54373">
    <property type="entry name" value="FAD-linked reductases, C-terminal domain"/>
    <property type="match status" value="1"/>
</dbReference>
<dbReference type="GO" id="GO:0008131">
    <property type="term" value="F:primary methylamine oxidase activity"/>
    <property type="evidence" value="ECO:0007669"/>
    <property type="project" value="TreeGrafter"/>
</dbReference>
<protein>
    <recommendedName>
        <fullName evidence="10">Amine oxidase</fullName>
        <ecNumber evidence="10">1.4.3.-</ecNumber>
    </recommendedName>
</protein>
<evidence type="ECO:0000256" key="9">
    <source>
        <dbReference type="PIRSR" id="PIRSR601613-1"/>
    </source>
</evidence>
<dbReference type="Proteomes" id="UP000694865">
    <property type="component" value="Unplaced"/>
</dbReference>
<comment type="catalytic activity">
    <reaction evidence="6">
        <text>a secondary aliphatic amine + O2 + H2O = a primary amine + an aldehyde + H2O2</text>
        <dbReference type="Rhea" id="RHEA:26414"/>
        <dbReference type="ChEBI" id="CHEBI:15377"/>
        <dbReference type="ChEBI" id="CHEBI:15379"/>
        <dbReference type="ChEBI" id="CHEBI:16240"/>
        <dbReference type="ChEBI" id="CHEBI:17478"/>
        <dbReference type="ChEBI" id="CHEBI:58855"/>
        <dbReference type="ChEBI" id="CHEBI:65296"/>
        <dbReference type="EC" id="1.4.3.4"/>
    </reaction>
</comment>
<dbReference type="InterPro" id="IPR050703">
    <property type="entry name" value="Flavin_MAO"/>
</dbReference>
<name>A0A0U2STC5_SACKO</name>
<gene>
    <name evidence="14" type="primary">LOC100376603</name>
</gene>
<dbReference type="GO" id="GO:0050660">
    <property type="term" value="F:flavin adenine dinucleotide binding"/>
    <property type="evidence" value="ECO:0007669"/>
    <property type="project" value="TreeGrafter"/>
</dbReference>
<accession>A0A0U2STC5</accession>
<dbReference type="PANTHER" id="PTHR43563:SF1">
    <property type="entry name" value="AMINE OXIDASE [FLAVIN-CONTAINING] B"/>
    <property type="match status" value="1"/>
</dbReference>